<evidence type="ECO:0000259" key="5">
    <source>
        <dbReference type="PROSITE" id="PS50931"/>
    </source>
</evidence>
<evidence type="ECO:0000256" key="3">
    <source>
        <dbReference type="ARBA" id="ARBA00023125"/>
    </source>
</evidence>
<keyword evidence="7" id="KW-1185">Reference proteome</keyword>
<dbReference type="Pfam" id="PF00126">
    <property type="entry name" value="HTH_1"/>
    <property type="match status" value="1"/>
</dbReference>
<dbReference type="Pfam" id="PF03466">
    <property type="entry name" value="LysR_substrate"/>
    <property type="match status" value="1"/>
</dbReference>
<keyword evidence="2" id="KW-0805">Transcription regulation</keyword>
<dbReference type="RefSeq" id="WP_285458148.1">
    <property type="nucleotide sequence ID" value="NZ_CP127173.1"/>
</dbReference>
<keyword evidence="4" id="KW-0804">Transcription</keyword>
<evidence type="ECO:0000256" key="2">
    <source>
        <dbReference type="ARBA" id="ARBA00023015"/>
    </source>
</evidence>
<dbReference type="InterPro" id="IPR036390">
    <property type="entry name" value="WH_DNA-bd_sf"/>
</dbReference>
<proteinExistence type="inferred from homology"/>
<dbReference type="Proteomes" id="UP001227101">
    <property type="component" value="Chromosome"/>
</dbReference>
<gene>
    <name evidence="6" type="ORF">QP939_19175</name>
</gene>
<sequence>MELHQLAYFVAVAEEGTFTRAAERLHVAQPGVSAQVRRLERELGQELLDRSGRTVRLTDVGAAALPHARAALAAVRGVREAVDELAGLVRGQVAIGAVTSAGPVGLPDLLARFHERYPAVEITLSEANSDTMLAALREGRLDVAVVGLSTDPPPGIATQVLVDEPFLAVTAPGGLLSDRSAVAIPDLGGLPLMALPKGTGLRTALDAAFAREGLTPRIAFEAADPNVLVQLALRGLGVAVVPESLARYHQAELRIVEITGPGLRGVLALAWRTEGPLSPAARALIAFARRTLDTPSTTAFPES</sequence>
<dbReference type="Gene3D" id="1.10.10.10">
    <property type="entry name" value="Winged helix-like DNA-binding domain superfamily/Winged helix DNA-binding domain"/>
    <property type="match status" value="1"/>
</dbReference>
<organism evidence="6 7">
    <name type="scientific">Amycolatopsis nalaikhensis</name>
    <dbReference type="NCBI Taxonomy" id="715472"/>
    <lineage>
        <taxon>Bacteria</taxon>
        <taxon>Bacillati</taxon>
        <taxon>Actinomycetota</taxon>
        <taxon>Actinomycetes</taxon>
        <taxon>Pseudonocardiales</taxon>
        <taxon>Pseudonocardiaceae</taxon>
        <taxon>Amycolatopsis</taxon>
    </lineage>
</organism>
<dbReference type="InterPro" id="IPR000847">
    <property type="entry name" value="LysR_HTH_N"/>
</dbReference>
<dbReference type="InterPro" id="IPR036388">
    <property type="entry name" value="WH-like_DNA-bd_sf"/>
</dbReference>
<dbReference type="Gene3D" id="3.40.190.290">
    <property type="match status" value="1"/>
</dbReference>
<evidence type="ECO:0000256" key="4">
    <source>
        <dbReference type="ARBA" id="ARBA00023163"/>
    </source>
</evidence>
<comment type="similarity">
    <text evidence="1">Belongs to the LysR transcriptional regulatory family.</text>
</comment>
<dbReference type="PANTHER" id="PTHR30419">
    <property type="entry name" value="HTH-TYPE TRANSCRIPTIONAL REGULATOR YBHD"/>
    <property type="match status" value="1"/>
</dbReference>
<dbReference type="PROSITE" id="PS50931">
    <property type="entry name" value="HTH_LYSR"/>
    <property type="match status" value="1"/>
</dbReference>
<name>A0ABY8XXW0_9PSEU</name>
<protein>
    <submittedName>
        <fullName evidence="6">LysR family transcriptional regulator</fullName>
    </submittedName>
</protein>
<keyword evidence="3" id="KW-0238">DNA-binding</keyword>
<dbReference type="SUPFAM" id="SSF46785">
    <property type="entry name" value="Winged helix' DNA-binding domain"/>
    <property type="match status" value="1"/>
</dbReference>
<dbReference type="InterPro" id="IPR050950">
    <property type="entry name" value="HTH-type_LysR_regulators"/>
</dbReference>
<feature type="domain" description="HTH lysR-type" evidence="5">
    <location>
        <begin position="1"/>
        <end position="58"/>
    </location>
</feature>
<evidence type="ECO:0000313" key="6">
    <source>
        <dbReference type="EMBL" id="WIV60570.1"/>
    </source>
</evidence>
<evidence type="ECO:0000256" key="1">
    <source>
        <dbReference type="ARBA" id="ARBA00009437"/>
    </source>
</evidence>
<dbReference type="EMBL" id="CP127173">
    <property type="protein sequence ID" value="WIV60570.1"/>
    <property type="molecule type" value="Genomic_DNA"/>
</dbReference>
<dbReference type="SUPFAM" id="SSF53850">
    <property type="entry name" value="Periplasmic binding protein-like II"/>
    <property type="match status" value="1"/>
</dbReference>
<dbReference type="InterPro" id="IPR005119">
    <property type="entry name" value="LysR_subst-bd"/>
</dbReference>
<dbReference type="PRINTS" id="PR00039">
    <property type="entry name" value="HTHLYSR"/>
</dbReference>
<evidence type="ECO:0000313" key="7">
    <source>
        <dbReference type="Proteomes" id="UP001227101"/>
    </source>
</evidence>
<reference evidence="6 7" key="1">
    <citation type="submission" date="2023-06" db="EMBL/GenBank/DDBJ databases">
        <authorList>
            <person name="Oyuntsetseg B."/>
            <person name="Kim S.B."/>
        </authorList>
    </citation>
    <scope>NUCLEOTIDE SEQUENCE [LARGE SCALE GENOMIC DNA]</scope>
    <source>
        <strain evidence="6 7">2-2</strain>
    </source>
</reference>
<accession>A0ABY8XXW0</accession>